<feature type="active site" description="Proton donor" evidence="9">
    <location>
        <position position="299"/>
    </location>
</feature>
<protein>
    <recommendedName>
        <fullName evidence="10">Xylan alpha-1,2-glucuronidase</fullName>
        <ecNumber evidence="10">3.2.1.131</ecNumber>
    </recommendedName>
</protein>
<evidence type="ECO:0000256" key="5">
    <source>
        <dbReference type="ARBA" id="ARBA00023295"/>
    </source>
</evidence>
<evidence type="ECO:0000259" key="13">
    <source>
        <dbReference type="Pfam" id="PF07488"/>
    </source>
</evidence>
<dbReference type="InterPro" id="IPR029018">
    <property type="entry name" value="Hex-like_dom2"/>
</dbReference>
<accession>A0A1V4IH76</accession>
<dbReference type="SUPFAM" id="SSF51445">
    <property type="entry name" value="(Trans)glycosidases"/>
    <property type="match status" value="1"/>
</dbReference>
<comment type="catalytic activity">
    <reaction evidence="7 10">
        <text>Hydrolysis of (1-&gt;2)-alpha-D-(4-O-methyl)glucuronosyl links in the main chain of hardwood xylans.</text>
        <dbReference type="EC" id="3.2.1.131"/>
    </reaction>
</comment>
<evidence type="ECO:0000256" key="4">
    <source>
        <dbReference type="ARBA" id="ARBA00023277"/>
    </source>
</evidence>
<name>A0A1V4IH76_9CLOT</name>
<feature type="active site" description="Proton acceptor" evidence="9">
    <location>
        <position position="406"/>
    </location>
</feature>
<feature type="active site" description="Proton acceptor" evidence="9">
    <location>
        <position position="378"/>
    </location>
</feature>
<dbReference type="Gene3D" id="3.90.1330.10">
    <property type="entry name" value="Alpha-glucuronidase, C-terminal domain"/>
    <property type="match status" value="1"/>
</dbReference>
<dbReference type="EMBL" id="MZGV01000047">
    <property type="protein sequence ID" value="OPJ59276.1"/>
    <property type="molecule type" value="Genomic_DNA"/>
</dbReference>
<evidence type="ECO:0000256" key="6">
    <source>
        <dbReference type="ARBA" id="ARBA00023326"/>
    </source>
</evidence>
<dbReference type="Proteomes" id="UP000190080">
    <property type="component" value="Unassembled WGS sequence"/>
</dbReference>
<evidence type="ECO:0000313" key="15">
    <source>
        <dbReference type="Proteomes" id="UP000190080"/>
    </source>
</evidence>
<dbReference type="OrthoDB" id="339499at2"/>
<dbReference type="InterPro" id="IPR037054">
    <property type="entry name" value="A-glucoronidase_C_sf"/>
</dbReference>
<evidence type="ECO:0000256" key="1">
    <source>
        <dbReference type="ARBA" id="ARBA00008833"/>
    </source>
</evidence>
<dbReference type="InterPro" id="IPR011099">
    <property type="entry name" value="Glyco_hydro_67_C"/>
</dbReference>
<dbReference type="FunFam" id="3.20.20.80:FF:000096">
    <property type="entry name" value="Xylan alpha-1,2-glucuronidase"/>
    <property type="match status" value="1"/>
</dbReference>
<evidence type="ECO:0000313" key="14">
    <source>
        <dbReference type="EMBL" id="OPJ59276.1"/>
    </source>
</evidence>
<dbReference type="InterPro" id="IPR005154">
    <property type="entry name" value="Glyco_hydro_67_aGlcAse_N"/>
</dbReference>
<keyword evidence="2 8" id="KW-0858">Xylan degradation</keyword>
<dbReference type="EC" id="3.2.1.131" evidence="10"/>
<evidence type="ECO:0000256" key="2">
    <source>
        <dbReference type="ARBA" id="ARBA00022651"/>
    </source>
</evidence>
<evidence type="ECO:0000256" key="10">
    <source>
        <dbReference type="RuleBase" id="RU361198"/>
    </source>
</evidence>
<dbReference type="AlphaFoldDB" id="A0A1V4IH76"/>
<dbReference type="RefSeq" id="WP_079426618.1">
    <property type="nucleotide sequence ID" value="NZ_MZGV01000047.1"/>
</dbReference>
<keyword evidence="15" id="KW-1185">Reference proteome</keyword>
<keyword evidence="4 10" id="KW-0119">Carbohydrate metabolism</keyword>
<feature type="domain" description="Alpha glucuronidase N-terminal" evidence="11">
    <location>
        <begin position="16"/>
        <end position="134"/>
    </location>
</feature>
<evidence type="ECO:0000259" key="11">
    <source>
        <dbReference type="Pfam" id="PF03648"/>
    </source>
</evidence>
<dbReference type="GO" id="GO:2000886">
    <property type="term" value="P:glucuronoxylan catabolic process"/>
    <property type="evidence" value="ECO:0007669"/>
    <property type="project" value="UniProtKB-ARBA"/>
</dbReference>
<dbReference type="GO" id="GO:0033939">
    <property type="term" value="F:xylan alpha-1,2-glucuronosidase activity"/>
    <property type="evidence" value="ECO:0007669"/>
    <property type="project" value="UniProtKB-EC"/>
</dbReference>
<evidence type="ECO:0000256" key="3">
    <source>
        <dbReference type="ARBA" id="ARBA00022801"/>
    </source>
</evidence>
<organism evidence="14 15">
    <name type="scientific">Clostridium oryzae</name>
    <dbReference type="NCBI Taxonomy" id="1450648"/>
    <lineage>
        <taxon>Bacteria</taxon>
        <taxon>Bacillati</taxon>
        <taxon>Bacillota</taxon>
        <taxon>Clostridia</taxon>
        <taxon>Eubacteriales</taxon>
        <taxon>Clostridiaceae</taxon>
        <taxon>Clostridium</taxon>
    </lineage>
</organism>
<dbReference type="PANTHER" id="PTHR39207:SF1">
    <property type="entry name" value="ALPHA-GLUCURONIDASE A"/>
    <property type="match status" value="1"/>
</dbReference>
<dbReference type="PANTHER" id="PTHR39207">
    <property type="entry name" value="ALPHA-GLUCURONIDASE A"/>
    <property type="match status" value="1"/>
</dbReference>
<gene>
    <name evidence="14" type="primary">aguA</name>
    <name evidence="14" type="ORF">CLORY_33620</name>
</gene>
<dbReference type="SUPFAM" id="SSF55545">
    <property type="entry name" value="beta-N-acetylhexosaminidase-like domain"/>
    <property type="match status" value="1"/>
</dbReference>
<feature type="domain" description="Glycosyl hydrolase family 67 catalytic" evidence="13">
    <location>
        <begin position="141"/>
        <end position="466"/>
    </location>
</feature>
<dbReference type="Gene3D" id="3.30.379.10">
    <property type="entry name" value="Chitobiase/beta-hexosaminidase domain 2-like"/>
    <property type="match status" value="1"/>
</dbReference>
<evidence type="ECO:0000256" key="9">
    <source>
        <dbReference type="PIRSR" id="PIRSR029900-1"/>
    </source>
</evidence>
<feature type="domain" description="Glycosyl hydrolase family 67 C-terminal" evidence="12">
    <location>
        <begin position="467"/>
        <end position="689"/>
    </location>
</feature>
<proteinExistence type="inferred from homology"/>
<keyword evidence="5 8" id="KW-0326">Glycosidase</keyword>
<keyword evidence="3 8" id="KW-0378">Hydrolase</keyword>
<comment type="similarity">
    <text evidence="1 8 10">Belongs to the glycosyl hydrolase 67 family.</text>
</comment>
<dbReference type="InterPro" id="IPR017853">
    <property type="entry name" value="GH"/>
</dbReference>
<dbReference type="InterPro" id="IPR011100">
    <property type="entry name" value="Glyco_hydro_67_cat"/>
</dbReference>
<dbReference type="Pfam" id="PF03648">
    <property type="entry name" value="Glyco_hydro_67N"/>
    <property type="match status" value="1"/>
</dbReference>
<dbReference type="PIRSF" id="PIRSF029900">
    <property type="entry name" value="Alpha-glucuronds"/>
    <property type="match status" value="1"/>
</dbReference>
<comment type="caution">
    <text evidence="14">The sequence shown here is derived from an EMBL/GenBank/DDBJ whole genome shotgun (WGS) entry which is preliminary data.</text>
</comment>
<dbReference type="GO" id="GO:0046559">
    <property type="term" value="F:alpha-glucuronidase activity"/>
    <property type="evidence" value="ECO:0007669"/>
    <property type="project" value="InterPro"/>
</dbReference>
<dbReference type="STRING" id="1450648.CLORY_33620"/>
<sequence length="693" mass="79186">MLEKQLIESNNGVYNCWLNYAKCLNPKLVDQYKKICSCLVVNNNNTVKHTAVEELKLALKMIIGIEPLVSNEIPNSSYLFVGTLEDARAFQLETKITEKYADGSYEVKAADNEQNTALQIIGKDGTGVLYGIFYLIRNLRIGKEISQSQIVDIPRNKLRMINHWDNASGDIERGYAGQSFFYSNDEIIKNFSRIKDYARLLGSIGINGVVINNVNVHNIETKFITKEYLPDIARFADVFRNYGIKLYLSINYASPIELGGLKTADPLDEAVKQWWKKTADLIYDYIPDFGGFLVKADSEGRPGPFTYERNHAQGANVLAEALKPHGGIVIWRCFVYNCHLDWRDRSLDRAKAAYDNFKPLDGEFMDNVILQVKNGPMDFQIREAVSPLFGAMEKTNMILEFQAAQEYTGQQKHVCYLLPMWKEVLNFDTHAKGEGSYVSKVVDGSLFNSRYSGIVAVSNLGDSKCWTGHPLAQANLYGIGRIAWNPELSSEEIAKEWVKLTYGCDEGIVQTVVSILMESREVYEKYTSPLGIGWMVNPNYHYGPSVEGYEYSRWGTYHYADWKGIGVDRTVSTGTGYTAQYHEAVASMYENIETCPEALLLFFHHVPYKYQLKTGKTLIQHIYDTHFEGVEKVEEFIEKWMSLKGKINEEAFGLVCDRLRIQLKDSKEWRDQVNTYFYRRTGIKDIKGRKIYE</sequence>
<dbReference type="GO" id="GO:0005576">
    <property type="term" value="C:extracellular region"/>
    <property type="evidence" value="ECO:0007669"/>
    <property type="project" value="InterPro"/>
</dbReference>
<reference evidence="14 15" key="1">
    <citation type="submission" date="2017-03" db="EMBL/GenBank/DDBJ databases">
        <title>Genome sequence of Clostridium oryzae DSM 28571.</title>
        <authorList>
            <person name="Poehlein A."/>
            <person name="Daniel R."/>
        </authorList>
    </citation>
    <scope>NUCLEOTIDE SEQUENCE [LARGE SCALE GENOMIC DNA]</scope>
    <source>
        <strain evidence="14 15">DSM 28571</strain>
    </source>
</reference>
<dbReference type="Gene3D" id="3.20.20.80">
    <property type="entry name" value="Glycosidases"/>
    <property type="match status" value="1"/>
</dbReference>
<dbReference type="Pfam" id="PF07477">
    <property type="entry name" value="Glyco_hydro_67C"/>
    <property type="match status" value="1"/>
</dbReference>
<evidence type="ECO:0000259" key="12">
    <source>
        <dbReference type="Pfam" id="PF07477"/>
    </source>
</evidence>
<keyword evidence="6 10" id="KW-0624">Polysaccharide degradation</keyword>
<evidence type="ECO:0000256" key="7">
    <source>
        <dbReference type="ARBA" id="ARBA00052795"/>
    </source>
</evidence>
<dbReference type="InterPro" id="IPR011395">
    <property type="entry name" value="Glyco_hydro_67_aGlcAse"/>
</dbReference>
<evidence type="ECO:0000256" key="8">
    <source>
        <dbReference type="PIRNR" id="PIRNR029900"/>
    </source>
</evidence>
<dbReference type="Pfam" id="PF07488">
    <property type="entry name" value="Glyco_hydro_67M"/>
    <property type="match status" value="1"/>
</dbReference>
<comment type="subunit">
    <text evidence="10">Homodimer.</text>
</comment>